<dbReference type="EMBL" id="MH370144">
    <property type="protein sequence ID" value="AYN45081.1"/>
    <property type="molecule type" value="Genomic_DNA"/>
</dbReference>
<accession>A0A3G2JTU1</accession>
<dbReference type="GeneID" id="80535877"/>
<organism evidence="1 2">
    <name type="scientific">Spodoptera exigua multiple nucleopolyhedrovirus</name>
    <dbReference type="NCBI Taxonomy" id="10454"/>
    <lineage>
        <taxon>Viruses</taxon>
        <taxon>Viruses incertae sedis</taxon>
        <taxon>Naldaviricetes</taxon>
        <taxon>Lefavirales</taxon>
        <taxon>Baculoviridae</taxon>
        <taxon>Alphabaculovirus</taxon>
    </lineage>
</organism>
<dbReference type="Proteomes" id="UP000676073">
    <property type="component" value="Segment"/>
</dbReference>
<name>A0A3G2JTU1_9ABAC</name>
<protein>
    <submittedName>
        <fullName evidence="1">Ep23</fullName>
    </submittedName>
</protein>
<dbReference type="KEGG" id="vg:80535877"/>
<sequence>MNVNLYRANDTIHGDNVITFSLLDTINSIKIFIFKIEPAITSLSHFSTTRLVSGYERGSRITCMRMECVVSSNFSRNAYIISCLRLPYLLSKLVSLKHFTVPVAPVIVKCGGETQIWHVFGVCKGKEMTSIARVSGVTTCVFGREEFVSKELISLTGNLPASFVSAIAHNSIRVEDVSLIKLLYPDVIVNDEDVMIVKK</sequence>
<keyword evidence="2" id="KW-1185">Reference proteome</keyword>
<dbReference type="RefSeq" id="YP_010797885.1">
    <property type="nucleotide sequence ID" value="NC_076246.1"/>
</dbReference>
<reference evidence="1 2" key="1">
    <citation type="submission" date="2018-05" db="EMBL/GenBank/DDBJ databases">
        <title>The genome sequence of a novel Spodoptera exigua multiple nucleopolyhedrovirus, SeMNPV-QD, isolated from Qingdao, China.</title>
        <authorList>
            <person name="Chen Y."/>
            <person name="Qi B."/>
            <person name="Zheng G."/>
            <person name="Zhang Y."/>
            <person name="Li C."/>
        </authorList>
    </citation>
    <scope>NUCLEOTIDE SEQUENCE [LARGE SCALE GENOMIC DNA]</scope>
    <source>
        <strain evidence="1">SeMNPV-QD</strain>
    </source>
</reference>
<dbReference type="InterPro" id="IPR009235">
    <property type="entry name" value="AcMNPV_Orf146"/>
</dbReference>
<dbReference type="Pfam" id="PF05959">
    <property type="entry name" value="DUF884"/>
    <property type="match status" value="1"/>
</dbReference>
<evidence type="ECO:0000313" key="1">
    <source>
        <dbReference type="EMBL" id="AYN45081.1"/>
    </source>
</evidence>
<gene>
    <name evidence="1" type="primary">ep23</name>
    <name evidence="1" type="ORF">SENV_ORF121</name>
</gene>
<evidence type="ECO:0000313" key="2">
    <source>
        <dbReference type="Proteomes" id="UP000676073"/>
    </source>
</evidence>
<proteinExistence type="predicted"/>